<dbReference type="GO" id="GO:0050660">
    <property type="term" value="F:flavin adenine dinucleotide binding"/>
    <property type="evidence" value="ECO:0007669"/>
    <property type="project" value="TreeGrafter"/>
</dbReference>
<evidence type="ECO:0000256" key="3">
    <source>
        <dbReference type="ARBA" id="ARBA00039148"/>
    </source>
</evidence>
<evidence type="ECO:0000256" key="2">
    <source>
        <dbReference type="ARBA" id="ARBA00023002"/>
    </source>
</evidence>
<dbReference type="GO" id="GO:0103075">
    <property type="term" value="F:indole-3-pyruvate monooxygenase activity"/>
    <property type="evidence" value="ECO:0007669"/>
    <property type="project" value="UniProtKB-EC"/>
</dbReference>
<dbReference type="SUPFAM" id="SSF51905">
    <property type="entry name" value="FAD/NAD(P)-binding domain"/>
    <property type="match status" value="2"/>
</dbReference>
<evidence type="ECO:0000256" key="4">
    <source>
        <dbReference type="ARBA" id="ARBA00047707"/>
    </source>
</evidence>
<evidence type="ECO:0000256" key="1">
    <source>
        <dbReference type="ARBA" id="ARBA00009183"/>
    </source>
</evidence>
<protein>
    <recommendedName>
        <fullName evidence="3">indole-3-pyruvate monooxygenase</fullName>
        <ecNumber evidence="3">1.14.13.168</ecNumber>
    </recommendedName>
</protein>
<keyword evidence="7" id="KW-1185">Reference proteome</keyword>
<keyword evidence="2" id="KW-0560">Oxidoreductase</keyword>
<dbReference type="Pfam" id="PF13738">
    <property type="entry name" value="Pyr_redox_3"/>
    <property type="match status" value="1"/>
</dbReference>
<comment type="caution">
    <text evidence="6">The sequence shown here is derived from an EMBL/GenBank/DDBJ whole genome shotgun (WGS) entry which is preliminary data.</text>
</comment>
<dbReference type="PRINTS" id="PR00368">
    <property type="entry name" value="FADPNR"/>
</dbReference>
<accession>A0A843V6R4</accession>
<evidence type="ECO:0000256" key="5">
    <source>
        <dbReference type="SAM" id="MobiDB-lite"/>
    </source>
</evidence>
<dbReference type="Gene3D" id="3.50.50.60">
    <property type="entry name" value="FAD/NAD(P)-binding domain"/>
    <property type="match status" value="1"/>
</dbReference>
<dbReference type="PRINTS" id="PR00469">
    <property type="entry name" value="PNDRDTASEII"/>
</dbReference>
<comment type="catalytic activity">
    <reaction evidence="4">
        <text>indole-3-pyruvate + NADPH + O2 + H(+) = (indol-3-yl)acetate + CO2 + NADP(+) + H2O</text>
        <dbReference type="Rhea" id="RHEA:34331"/>
        <dbReference type="ChEBI" id="CHEBI:15377"/>
        <dbReference type="ChEBI" id="CHEBI:15378"/>
        <dbReference type="ChEBI" id="CHEBI:15379"/>
        <dbReference type="ChEBI" id="CHEBI:16526"/>
        <dbReference type="ChEBI" id="CHEBI:17640"/>
        <dbReference type="ChEBI" id="CHEBI:30854"/>
        <dbReference type="ChEBI" id="CHEBI:57783"/>
        <dbReference type="ChEBI" id="CHEBI:58349"/>
        <dbReference type="EC" id="1.14.13.168"/>
    </reaction>
</comment>
<evidence type="ECO:0000313" key="6">
    <source>
        <dbReference type="EMBL" id="MQL91991.1"/>
    </source>
</evidence>
<dbReference type="EC" id="1.14.13.168" evidence="3"/>
<dbReference type="PANTHER" id="PTHR43539:SF9">
    <property type="entry name" value="INDOLE-3-PYRUVATE MONOOXYGENASE YUCCA11-RELATED"/>
    <property type="match status" value="1"/>
</dbReference>
<name>A0A843V6R4_COLES</name>
<sequence>MLNEEGLPTHRIPNHWKGKKGLYCAGLSRNGLHGAADDANSIVDDIHRAYRDSAPDSEREPGDGADKPEEHKRLTVMETEVVIVGGGPAGLAVSACLNVLSIPNVVLEKEDHYAALWKKWSYDRLKLHIGKQYCELPHMPHPAAAPRYLSRAEFVTYLDDYAARFGVRPLCGKPVEAASFDGGSGTWRVTARNAATGQEETYTSRFLVAATGENSDPVAPEIPGLDRFTGEALHSAVYKSGAKYAGKRVLVVGSGNSGMEIALDLCNHGAKTAMTVRGPFHVLPRDLMYLGMGLVKYIPVHLVDPLVLMLCWLRFGDLSKFGIVRPAEGPFYIKAKTGRPPIIDVGTVGKIKSGELEVMKVATSVNGDEVTFADGETRRFDAIVLATGYKNAARKWLKAIIGYGEGGLLKEDGFPVKGYPNHWKGSNGLYCAGLSKMGLAGCAMDAMRVAEDIERACQGAEALRKGEMEMKLKTT</sequence>
<dbReference type="InterPro" id="IPR036188">
    <property type="entry name" value="FAD/NAD-bd_sf"/>
</dbReference>
<dbReference type="EMBL" id="NMUH01001398">
    <property type="protein sequence ID" value="MQL91991.1"/>
    <property type="molecule type" value="Genomic_DNA"/>
</dbReference>
<proteinExistence type="inferred from homology"/>
<dbReference type="OrthoDB" id="752677at2759"/>
<organism evidence="6 7">
    <name type="scientific">Colocasia esculenta</name>
    <name type="common">Wild taro</name>
    <name type="synonym">Arum esculentum</name>
    <dbReference type="NCBI Taxonomy" id="4460"/>
    <lineage>
        <taxon>Eukaryota</taxon>
        <taxon>Viridiplantae</taxon>
        <taxon>Streptophyta</taxon>
        <taxon>Embryophyta</taxon>
        <taxon>Tracheophyta</taxon>
        <taxon>Spermatophyta</taxon>
        <taxon>Magnoliopsida</taxon>
        <taxon>Liliopsida</taxon>
        <taxon>Araceae</taxon>
        <taxon>Aroideae</taxon>
        <taxon>Colocasieae</taxon>
        <taxon>Colocasia</taxon>
    </lineage>
</organism>
<gene>
    <name evidence="6" type="ORF">Taro_024615</name>
</gene>
<dbReference type="Proteomes" id="UP000652761">
    <property type="component" value="Unassembled WGS sequence"/>
</dbReference>
<dbReference type="PANTHER" id="PTHR43539">
    <property type="entry name" value="FLAVIN-BINDING MONOOXYGENASE-LIKE PROTEIN (AFU_ORTHOLOGUE AFUA_4G09220)"/>
    <property type="match status" value="1"/>
</dbReference>
<reference evidence="6" key="1">
    <citation type="submission" date="2017-07" db="EMBL/GenBank/DDBJ databases">
        <title>Taro Niue Genome Assembly and Annotation.</title>
        <authorList>
            <person name="Atibalentja N."/>
            <person name="Keating K."/>
            <person name="Fields C.J."/>
        </authorList>
    </citation>
    <scope>NUCLEOTIDE SEQUENCE</scope>
    <source>
        <strain evidence="6">Niue_2</strain>
        <tissue evidence="6">Leaf</tissue>
    </source>
</reference>
<evidence type="ECO:0000313" key="7">
    <source>
        <dbReference type="Proteomes" id="UP000652761"/>
    </source>
</evidence>
<dbReference type="AlphaFoldDB" id="A0A843V6R4"/>
<dbReference type="InterPro" id="IPR050982">
    <property type="entry name" value="Auxin_biosynth/cation_transpt"/>
</dbReference>
<feature type="region of interest" description="Disordered" evidence="5">
    <location>
        <begin position="52"/>
        <end position="72"/>
    </location>
</feature>
<comment type="similarity">
    <text evidence="1">Belongs to the FMO family.</text>
</comment>